<dbReference type="RefSeq" id="WP_111569569.1">
    <property type="nucleotide sequence ID" value="NZ_PIPK01000007.1"/>
</dbReference>
<dbReference type="CDD" id="cd00672">
    <property type="entry name" value="CysRS_core"/>
    <property type="match status" value="1"/>
</dbReference>
<dbReference type="AlphaFoldDB" id="A0A327WVK8"/>
<dbReference type="Pfam" id="PF01406">
    <property type="entry name" value="tRNA-synt_1e"/>
    <property type="match status" value="1"/>
</dbReference>
<dbReference type="GO" id="GO:0006423">
    <property type="term" value="P:cysteinyl-tRNA aminoacylation"/>
    <property type="evidence" value="ECO:0007669"/>
    <property type="project" value="UniProtKB-UniRule"/>
</dbReference>
<comment type="catalytic activity">
    <reaction evidence="12">
        <text>tRNA(Cys) + L-cysteine + ATP = L-cysteinyl-tRNA(Cys) + AMP + diphosphate</text>
        <dbReference type="Rhea" id="RHEA:17773"/>
        <dbReference type="Rhea" id="RHEA-COMP:9661"/>
        <dbReference type="Rhea" id="RHEA-COMP:9679"/>
        <dbReference type="ChEBI" id="CHEBI:30616"/>
        <dbReference type="ChEBI" id="CHEBI:33019"/>
        <dbReference type="ChEBI" id="CHEBI:35235"/>
        <dbReference type="ChEBI" id="CHEBI:78442"/>
        <dbReference type="ChEBI" id="CHEBI:78517"/>
        <dbReference type="ChEBI" id="CHEBI:456215"/>
        <dbReference type="EC" id="6.1.1.16"/>
    </reaction>
</comment>
<evidence type="ECO:0000256" key="5">
    <source>
        <dbReference type="ARBA" id="ARBA00022598"/>
    </source>
</evidence>
<evidence type="ECO:0000256" key="11">
    <source>
        <dbReference type="ARBA" id="ARBA00023146"/>
    </source>
</evidence>
<dbReference type="InterPro" id="IPR014729">
    <property type="entry name" value="Rossmann-like_a/b/a_fold"/>
</dbReference>
<dbReference type="SUPFAM" id="SSF47323">
    <property type="entry name" value="Anticodon-binding domain of a subclass of class I aminoacyl-tRNA synthetases"/>
    <property type="match status" value="1"/>
</dbReference>
<evidence type="ECO:0000256" key="10">
    <source>
        <dbReference type="ARBA" id="ARBA00022917"/>
    </source>
</evidence>
<gene>
    <name evidence="12" type="primary">cysS</name>
    <name evidence="14" type="ORF">B0I24_107128</name>
    <name evidence="15" type="ORF">CWE07_08640</name>
</gene>
<dbReference type="InterPro" id="IPR015803">
    <property type="entry name" value="Cys-tRNA-ligase"/>
</dbReference>
<feature type="short sequence motif" description="'HIGH' region" evidence="12">
    <location>
        <begin position="30"/>
        <end position="40"/>
    </location>
</feature>
<evidence type="ECO:0000313" key="15">
    <source>
        <dbReference type="EMBL" id="RUO24149.1"/>
    </source>
</evidence>
<dbReference type="OrthoDB" id="9815130at2"/>
<dbReference type="EMBL" id="PIPK01000007">
    <property type="protein sequence ID" value="RUO24149.1"/>
    <property type="molecule type" value="Genomic_DNA"/>
</dbReference>
<dbReference type="GO" id="GO:0008270">
    <property type="term" value="F:zinc ion binding"/>
    <property type="evidence" value="ECO:0007669"/>
    <property type="project" value="UniProtKB-UniRule"/>
</dbReference>
<evidence type="ECO:0000313" key="16">
    <source>
        <dbReference type="Proteomes" id="UP000249203"/>
    </source>
</evidence>
<dbReference type="SUPFAM" id="SSF52374">
    <property type="entry name" value="Nucleotidylyl transferase"/>
    <property type="match status" value="1"/>
</dbReference>
<evidence type="ECO:0000256" key="1">
    <source>
        <dbReference type="ARBA" id="ARBA00004496"/>
    </source>
</evidence>
<dbReference type="Proteomes" id="UP000287865">
    <property type="component" value="Unassembled WGS sequence"/>
</dbReference>
<protein>
    <recommendedName>
        <fullName evidence="12">Cysteine--tRNA ligase</fullName>
        <ecNumber evidence="12">6.1.1.16</ecNumber>
    </recommendedName>
    <alternativeName>
        <fullName evidence="12">Cysteinyl-tRNA synthetase</fullName>
        <shortName evidence="12">CysRS</shortName>
    </alternativeName>
</protein>
<comment type="caution">
    <text evidence="14">The sequence shown here is derived from an EMBL/GenBank/DDBJ whole genome shotgun (WGS) entry which is preliminary data.</text>
</comment>
<feature type="binding site" evidence="12">
    <location>
        <position position="209"/>
    </location>
    <ligand>
        <name>Zn(2+)</name>
        <dbReference type="ChEBI" id="CHEBI:29105"/>
    </ligand>
</feature>
<feature type="binding site" evidence="12">
    <location>
        <position position="238"/>
    </location>
    <ligand>
        <name>Zn(2+)</name>
        <dbReference type="ChEBI" id="CHEBI:29105"/>
    </ligand>
</feature>
<name>A0A327WVK8_9GAMM</name>
<dbReference type="InterPro" id="IPR009080">
    <property type="entry name" value="tRNAsynth_Ia_anticodon-bd"/>
</dbReference>
<evidence type="ECO:0000313" key="14">
    <source>
        <dbReference type="EMBL" id="RAJ96913.1"/>
    </source>
</evidence>
<keyword evidence="7 12" id="KW-0547">Nucleotide-binding</keyword>
<dbReference type="EMBL" id="QLMD01000007">
    <property type="protein sequence ID" value="RAJ96913.1"/>
    <property type="molecule type" value="Genomic_DNA"/>
</dbReference>
<dbReference type="Pfam" id="PF23493">
    <property type="entry name" value="CysS_C"/>
    <property type="match status" value="1"/>
</dbReference>
<accession>A0A327WVK8</accession>
<reference evidence="14 16" key="2">
    <citation type="submission" date="2018-06" db="EMBL/GenBank/DDBJ databases">
        <title>Genomic Encyclopedia of Type Strains, Phase III (KMG-III): the genomes of soil and plant-associated and newly described type strains.</title>
        <authorList>
            <person name="Whitman W."/>
        </authorList>
    </citation>
    <scope>NUCLEOTIDE SEQUENCE [LARGE SCALE GENOMIC DNA]</scope>
    <source>
        <strain evidence="14 16">CGMCC 1.15366</strain>
    </source>
</reference>
<evidence type="ECO:0000256" key="12">
    <source>
        <dbReference type="HAMAP-Rule" id="MF_00041"/>
    </source>
</evidence>
<dbReference type="GO" id="GO:0005829">
    <property type="term" value="C:cytosol"/>
    <property type="evidence" value="ECO:0007669"/>
    <property type="project" value="TreeGrafter"/>
</dbReference>
<feature type="domain" description="Cysteinyl-tRNA synthetase class Ia DALR" evidence="13">
    <location>
        <begin position="342"/>
        <end position="403"/>
    </location>
</feature>
<evidence type="ECO:0000256" key="8">
    <source>
        <dbReference type="ARBA" id="ARBA00022833"/>
    </source>
</evidence>
<evidence type="ECO:0000313" key="17">
    <source>
        <dbReference type="Proteomes" id="UP000287865"/>
    </source>
</evidence>
<evidence type="ECO:0000256" key="9">
    <source>
        <dbReference type="ARBA" id="ARBA00022840"/>
    </source>
</evidence>
<keyword evidence="9 12" id="KW-0067">ATP-binding</keyword>
<keyword evidence="10 12" id="KW-0648">Protein biosynthesis</keyword>
<dbReference type="InterPro" id="IPR024909">
    <property type="entry name" value="Cys-tRNA/MSH_ligase"/>
</dbReference>
<proteinExistence type="inferred from homology"/>
<dbReference type="InterPro" id="IPR056411">
    <property type="entry name" value="CysS_C"/>
</dbReference>
<evidence type="ECO:0000259" key="13">
    <source>
        <dbReference type="SMART" id="SM00840"/>
    </source>
</evidence>
<dbReference type="GO" id="GO:0004817">
    <property type="term" value="F:cysteine-tRNA ligase activity"/>
    <property type="evidence" value="ECO:0007669"/>
    <property type="project" value="UniProtKB-UniRule"/>
</dbReference>
<evidence type="ECO:0000256" key="6">
    <source>
        <dbReference type="ARBA" id="ARBA00022723"/>
    </source>
</evidence>
<dbReference type="InterPro" id="IPR032678">
    <property type="entry name" value="tRNA-synt_1_cat_dom"/>
</dbReference>
<organism evidence="14 16">
    <name type="scientific">Aliidiomarina maris</name>
    <dbReference type="NCBI Taxonomy" id="531312"/>
    <lineage>
        <taxon>Bacteria</taxon>
        <taxon>Pseudomonadati</taxon>
        <taxon>Pseudomonadota</taxon>
        <taxon>Gammaproteobacteria</taxon>
        <taxon>Alteromonadales</taxon>
        <taxon>Idiomarinaceae</taxon>
        <taxon>Aliidiomarina</taxon>
    </lineage>
</organism>
<dbReference type="Gene3D" id="3.40.50.620">
    <property type="entry name" value="HUPs"/>
    <property type="match status" value="1"/>
</dbReference>
<dbReference type="SMART" id="SM00840">
    <property type="entry name" value="DALR_2"/>
    <property type="match status" value="1"/>
</dbReference>
<dbReference type="GO" id="GO:0005524">
    <property type="term" value="F:ATP binding"/>
    <property type="evidence" value="ECO:0007669"/>
    <property type="project" value="UniProtKB-UniRule"/>
</dbReference>
<dbReference type="PANTHER" id="PTHR10890:SF3">
    <property type="entry name" value="CYSTEINE--TRNA LIGASE, CYTOPLASMIC"/>
    <property type="match status" value="1"/>
</dbReference>
<keyword evidence="5 12" id="KW-0436">Ligase</keyword>
<dbReference type="HAMAP" id="MF_00041">
    <property type="entry name" value="Cys_tRNA_synth"/>
    <property type="match status" value="1"/>
</dbReference>
<dbReference type="InterPro" id="IPR015273">
    <property type="entry name" value="Cys-tRNA-synt_Ia_DALR"/>
</dbReference>
<keyword evidence="8 12" id="KW-0862">Zinc</keyword>
<comment type="subcellular location">
    <subcellularLocation>
        <location evidence="1 12">Cytoplasm</location>
    </subcellularLocation>
</comment>
<comment type="subunit">
    <text evidence="3 12">Monomer.</text>
</comment>
<sequence length="465" mass="52430">MLKLFNSLTKQKEEFQPLTPGEVKLYVCGVTTYDYCHIGHARTYVAFDVVVRYLRYLGYQVTYVRNITDVDDKIIVRAAQNDEPIGELTERFIAHMHEDFAALNLVEPDIEPRVTTHMDDIIALIETLVEKKHAYVANNGDVLFDVSSYADYGKLSRQDLDQLQAGARVSVDQGKQDPLDFVLWKQAKPSEPNWDSPWGPGRPGWHIECSAMNSKHLGKHFDIHGGGSDLMFPHHENEVAQSCCANDTPYVNYWMHSGMVQVNQEKMSKSLGNFFTIREVLVTYDAETVRFFLLSGHYRSQLNYSEEHLQQARAGLERLYTAIRGIQASTPEAELRASYDERFKAALSDDFNVPEAMSVLFDLAREINKTRNSQPELASAHVGLLLEYAKVLGVLQQEPEQFFQQGSTQSGAENDEVATIEALILARNTARANKDWAAADEARDSLAAMGIVLEDGAAGTTWRRQ</sequence>
<reference evidence="15 17" key="1">
    <citation type="journal article" date="2018" name="Front. Microbiol.">
        <title>Genome-Based Analysis Reveals the Taxonomy and Diversity of the Family Idiomarinaceae.</title>
        <authorList>
            <person name="Liu Y."/>
            <person name="Lai Q."/>
            <person name="Shao Z."/>
        </authorList>
    </citation>
    <scope>NUCLEOTIDE SEQUENCE [LARGE SCALE GENOMIC DNA]</scope>
    <source>
        <strain evidence="15 17">CF12-14</strain>
    </source>
</reference>
<dbReference type="Proteomes" id="UP000249203">
    <property type="component" value="Unassembled WGS sequence"/>
</dbReference>
<evidence type="ECO:0000256" key="2">
    <source>
        <dbReference type="ARBA" id="ARBA00005594"/>
    </source>
</evidence>
<dbReference type="Gene3D" id="1.20.120.1910">
    <property type="entry name" value="Cysteine-tRNA ligase, C-terminal anti-codon recognition domain"/>
    <property type="match status" value="1"/>
</dbReference>
<dbReference type="NCBIfam" id="TIGR00435">
    <property type="entry name" value="cysS"/>
    <property type="match status" value="1"/>
</dbReference>
<dbReference type="PANTHER" id="PTHR10890">
    <property type="entry name" value="CYSTEINYL-TRNA SYNTHETASE"/>
    <property type="match status" value="1"/>
</dbReference>
<evidence type="ECO:0000256" key="7">
    <source>
        <dbReference type="ARBA" id="ARBA00022741"/>
    </source>
</evidence>
<feature type="short sequence motif" description="'KMSKS' region" evidence="12">
    <location>
        <begin position="266"/>
        <end position="270"/>
    </location>
</feature>
<dbReference type="Pfam" id="PF09190">
    <property type="entry name" value="DALR_2"/>
    <property type="match status" value="1"/>
</dbReference>
<keyword evidence="6 12" id="KW-0479">Metal-binding</keyword>
<evidence type="ECO:0000256" key="3">
    <source>
        <dbReference type="ARBA" id="ARBA00011245"/>
    </source>
</evidence>
<dbReference type="PRINTS" id="PR00983">
    <property type="entry name" value="TRNASYNTHCYS"/>
</dbReference>
<keyword evidence="11 12" id="KW-0030">Aminoacyl-tRNA synthetase</keyword>
<comment type="cofactor">
    <cofactor evidence="12">
        <name>Zn(2+)</name>
        <dbReference type="ChEBI" id="CHEBI:29105"/>
    </cofactor>
    <text evidence="12">Binds 1 zinc ion per subunit.</text>
</comment>
<feature type="binding site" evidence="12">
    <location>
        <position position="28"/>
    </location>
    <ligand>
        <name>Zn(2+)</name>
        <dbReference type="ChEBI" id="CHEBI:29105"/>
    </ligand>
</feature>
<evidence type="ECO:0000256" key="4">
    <source>
        <dbReference type="ARBA" id="ARBA00022490"/>
    </source>
</evidence>
<comment type="similarity">
    <text evidence="2 12">Belongs to the class-I aminoacyl-tRNA synthetase family.</text>
</comment>
<feature type="binding site" evidence="12">
    <location>
        <position position="234"/>
    </location>
    <ligand>
        <name>Zn(2+)</name>
        <dbReference type="ChEBI" id="CHEBI:29105"/>
    </ligand>
</feature>
<feature type="binding site" evidence="12">
    <location>
        <position position="269"/>
    </location>
    <ligand>
        <name>ATP</name>
        <dbReference type="ChEBI" id="CHEBI:30616"/>
    </ligand>
</feature>
<dbReference type="EC" id="6.1.1.16" evidence="12"/>
<keyword evidence="4 12" id="KW-0963">Cytoplasm</keyword>
<dbReference type="CDD" id="cd07963">
    <property type="entry name" value="Anticodon_Ia_Cys"/>
    <property type="match status" value="1"/>
</dbReference>
<dbReference type="FunFam" id="3.40.50.620:FF:000009">
    <property type="entry name" value="Cysteine--tRNA ligase"/>
    <property type="match status" value="1"/>
</dbReference>
<keyword evidence="17" id="KW-1185">Reference proteome</keyword>